<dbReference type="EMBL" id="KN734744">
    <property type="protein sequence ID" value="KIH57158.1"/>
    <property type="molecule type" value="Genomic_DNA"/>
</dbReference>
<evidence type="ECO:0000313" key="1">
    <source>
        <dbReference type="EMBL" id="KIH57158.1"/>
    </source>
</evidence>
<protein>
    <submittedName>
        <fullName evidence="1">Uncharacterized protein</fullName>
    </submittedName>
</protein>
<accession>A0A0C2CKV6</accession>
<sequence length="36" mass="3923">MTNACGTKTSIMTTQLAMIPIVPHGRLCQRNQLSCC</sequence>
<name>A0A0C2CKV6_9BILA</name>
<organism evidence="1 2">
    <name type="scientific">Ancylostoma duodenale</name>
    <dbReference type="NCBI Taxonomy" id="51022"/>
    <lineage>
        <taxon>Eukaryota</taxon>
        <taxon>Metazoa</taxon>
        <taxon>Ecdysozoa</taxon>
        <taxon>Nematoda</taxon>
        <taxon>Chromadorea</taxon>
        <taxon>Rhabditida</taxon>
        <taxon>Rhabditina</taxon>
        <taxon>Rhabditomorpha</taxon>
        <taxon>Strongyloidea</taxon>
        <taxon>Ancylostomatidae</taxon>
        <taxon>Ancylostomatinae</taxon>
        <taxon>Ancylostoma</taxon>
    </lineage>
</organism>
<keyword evidence="2" id="KW-1185">Reference proteome</keyword>
<dbReference type="AlphaFoldDB" id="A0A0C2CKV6"/>
<reference evidence="1 2" key="1">
    <citation type="submission" date="2013-12" db="EMBL/GenBank/DDBJ databases">
        <title>Draft genome of the parsitic nematode Ancylostoma duodenale.</title>
        <authorList>
            <person name="Mitreva M."/>
        </authorList>
    </citation>
    <scope>NUCLEOTIDE SEQUENCE [LARGE SCALE GENOMIC DNA]</scope>
    <source>
        <strain evidence="1 2">Zhejiang</strain>
    </source>
</reference>
<gene>
    <name evidence="1" type="ORF">ANCDUO_12653</name>
</gene>
<dbReference type="Proteomes" id="UP000054047">
    <property type="component" value="Unassembled WGS sequence"/>
</dbReference>
<evidence type="ECO:0000313" key="2">
    <source>
        <dbReference type="Proteomes" id="UP000054047"/>
    </source>
</evidence>
<proteinExistence type="predicted"/>